<sequence>MADEEVAEKAAKVRDAAAAAAAEGGTSYRSLAEFVARCRGA</sequence>
<reference evidence="1" key="2">
    <citation type="journal article" date="2015" name="Data Brief">
        <title>Shoot transcriptome of the giant reed, Arundo donax.</title>
        <authorList>
            <person name="Barrero R.A."/>
            <person name="Guerrero F.D."/>
            <person name="Moolhuijzen P."/>
            <person name="Goolsby J.A."/>
            <person name="Tidwell J."/>
            <person name="Bellgard S.E."/>
            <person name="Bellgard M.I."/>
        </authorList>
    </citation>
    <scope>NUCLEOTIDE SEQUENCE</scope>
    <source>
        <tissue evidence="1">Shoot tissue taken approximately 20 cm above the soil surface</tissue>
    </source>
</reference>
<dbReference type="EMBL" id="GBRH01271813">
    <property type="protein sequence ID" value="JAD26082.1"/>
    <property type="molecule type" value="Transcribed_RNA"/>
</dbReference>
<proteinExistence type="predicted"/>
<reference evidence="1" key="1">
    <citation type="submission" date="2014-09" db="EMBL/GenBank/DDBJ databases">
        <authorList>
            <person name="Magalhaes I.L.F."/>
            <person name="Oliveira U."/>
            <person name="Santos F.R."/>
            <person name="Vidigal T.H.D.A."/>
            <person name="Brescovit A.D."/>
            <person name="Santos A.J."/>
        </authorList>
    </citation>
    <scope>NUCLEOTIDE SEQUENCE</scope>
    <source>
        <tissue evidence="1">Shoot tissue taken approximately 20 cm above the soil surface</tissue>
    </source>
</reference>
<organism evidence="1">
    <name type="scientific">Arundo donax</name>
    <name type="common">Giant reed</name>
    <name type="synonym">Donax arundinaceus</name>
    <dbReference type="NCBI Taxonomy" id="35708"/>
    <lineage>
        <taxon>Eukaryota</taxon>
        <taxon>Viridiplantae</taxon>
        <taxon>Streptophyta</taxon>
        <taxon>Embryophyta</taxon>
        <taxon>Tracheophyta</taxon>
        <taxon>Spermatophyta</taxon>
        <taxon>Magnoliopsida</taxon>
        <taxon>Liliopsida</taxon>
        <taxon>Poales</taxon>
        <taxon>Poaceae</taxon>
        <taxon>PACMAD clade</taxon>
        <taxon>Arundinoideae</taxon>
        <taxon>Arundineae</taxon>
        <taxon>Arundo</taxon>
    </lineage>
</organism>
<name>A0A0A8YU36_ARUDO</name>
<protein>
    <submittedName>
        <fullName evidence="1">Uncharacterized protein</fullName>
    </submittedName>
</protein>
<evidence type="ECO:0000313" key="1">
    <source>
        <dbReference type="EMBL" id="JAD26082.1"/>
    </source>
</evidence>
<accession>A0A0A8YU36</accession>
<dbReference type="AlphaFoldDB" id="A0A0A8YU36"/>